<organism evidence="2 3">
    <name type="scientific">Arabis nemorensis</name>
    <dbReference type="NCBI Taxonomy" id="586526"/>
    <lineage>
        <taxon>Eukaryota</taxon>
        <taxon>Viridiplantae</taxon>
        <taxon>Streptophyta</taxon>
        <taxon>Embryophyta</taxon>
        <taxon>Tracheophyta</taxon>
        <taxon>Spermatophyta</taxon>
        <taxon>Magnoliopsida</taxon>
        <taxon>eudicotyledons</taxon>
        <taxon>Gunneridae</taxon>
        <taxon>Pentapetalae</taxon>
        <taxon>rosids</taxon>
        <taxon>malvids</taxon>
        <taxon>Brassicales</taxon>
        <taxon>Brassicaceae</taxon>
        <taxon>Arabideae</taxon>
        <taxon>Arabis</taxon>
    </lineage>
</organism>
<name>A0A565AQX4_9BRAS</name>
<keyword evidence="3" id="KW-1185">Reference proteome</keyword>
<dbReference type="Proteomes" id="UP000489600">
    <property type="component" value="Unassembled WGS sequence"/>
</dbReference>
<dbReference type="AlphaFoldDB" id="A0A565AQX4"/>
<accession>A0A565AQX4</accession>
<sequence length="65" mass="7891">MEKDDFLKSGHGREESHEEMRELDSSHNDSHKDYNHIIRFKISFIICMPENNLFIYINNNNNHER</sequence>
<evidence type="ECO:0000256" key="1">
    <source>
        <dbReference type="SAM" id="MobiDB-lite"/>
    </source>
</evidence>
<reference evidence="2" key="1">
    <citation type="submission" date="2019-07" db="EMBL/GenBank/DDBJ databases">
        <authorList>
            <person name="Dittberner H."/>
        </authorList>
    </citation>
    <scope>NUCLEOTIDE SEQUENCE [LARGE SCALE GENOMIC DNA]</scope>
</reference>
<evidence type="ECO:0000313" key="3">
    <source>
        <dbReference type="Proteomes" id="UP000489600"/>
    </source>
</evidence>
<evidence type="ECO:0000313" key="2">
    <source>
        <dbReference type="EMBL" id="VVA91816.1"/>
    </source>
</evidence>
<dbReference type="EMBL" id="CABITT030000001">
    <property type="protein sequence ID" value="VVA91816.1"/>
    <property type="molecule type" value="Genomic_DNA"/>
</dbReference>
<feature type="region of interest" description="Disordered" evidence="1">
    <location>
        <begin position="1"/>
        <end position="31"/>
    </location>
</feature>
<proteinExistence type="predicted"/>
<comment type="caution">
    <text evidence="2">The sequence shown here is derived from an EMBL/GenBank/DDBJ whole genome shotgun (WGS) entry which is preliminary data.</text>
</comment>
<gene>
    <name evidence="2" type="ORF">ANE_LOCUS2261</name>
</gene>
<protein>
    <submittedName>
        <fullName evidence="2">Uncharacterized protein</fullName>
    </submittedName>
</protein>